<dbReference type="AlphaFoldDB" id="A0AAD9VKB0"/>
<reference evidence="20" key="1">
    <citation type="submission" date="2021-08" db="EMBL/GenBank/DDBJ databases">
        <authorList>
            <person name="Misof B."/>
            <person name="Oliver O."/>
            <person name="Podsiadlowski L."/>
            <person name="Donath A."/>
            <person name="Peters R."/>
            <person name="Mayer C."/>
            <person name="Rust J."/>
            <person name="Gunkel S."/>
            <person name="Lesny P."/>
            <person name="Martin S."/>
            <person name="Oeyen J.P."/>
            <person name="Petersen M."/>
            <person name="Panagiotis P."/>
            <person name="Wilbrandt J."/>
            <person name="Tanja T."/>
        </authorList>
    </citation>
    <scope>NUCLEOTIDE SEQUENCE</scope>
    <source>
        <strain evidence="20">GBR_01_08_01A</strain>
        <tissue evidence="20">Thorax + abdomen</tissue>
    </source>
</reference>
<reference evidence="20" key="2">
    <citation type="journal article" date="2023" name="Commun. Biol.">
        <title>Intrasexual cuticular hydrocarbon dimorphism in a wasp sheds light on hydrocarbon biosynthesis genes in Hymenoptera.</title>
        <authorList>
            <person name="Moris V.C."/>
            <person name="Podsiadlowski L."/>
            <person name="Martin S."/>
            <person name="Oeyen J.P."/>
            <person name="Donath A."/>
            <person name="Petersen M."/>
            <person name="Wilbrandt J."/>
            <person name="Misof B."/>
            <person name="Liedtke D."/>
            <person name="Thamm M."/>
            <person name="Scheiner R."/>
            <person name="Schmitt T."/>
            <person name="Niehuis O."/>
        </authorList>
    </citation>
    <scope>NUCLEOTIDE SEQUENCE</scope>
    <source>
        <strain evidence="20">GBR_01_08_01A</strain>
    </source>
</reference>
<dbReference type="GO" id="GO:0046872">
    <property type="term" value="F:metal ion binding"/>
    <property type="evidence" value="ECO:0007669"/>
    <property type="project" value="UniProtKB-KW"/>
</dbReference>
<dbReference type="Pfam" id="PF07727">
    <property type="entry name" value="RVT_2"/>
    <property type="match status" value="1"/>
</dbReference>
<keyword evidence="13" id="KW-0808">Transferase</keyword>
<dbReference type="InterPro" id="IPR013103">
    <property type="entry name" value="RVT_2"/>
</dbReference>
<dbReference type="GO" id="GO:0005524">
    <property type="term" value="F:ATP binding"/>
    <property type="evidence" value="ECO:0007669"/>
    <property type="project" value="UniProtKB-KW"/>
</dbReference>
<evidence type="ECO:0000256" key="8">
    <source>
        <dbReference type="ARBA" id="ARBA00022801"/>
    </source>
</evidence>
<keyword evidence="12" id="KW-0695">RNA-directed DNA polymerase</keyword>
<gene>
    <name evidence="20" type="ORF">KPH14_000777</name>
</gene>
<dbReference type="InterPro" id="IPR039537">
    <property type="entry name" value="Retrotran_Ty1/copia-like"/>
</dbReference>
<feature type="compositionally biased region" description="Polar residues" evidence="16">
    <location>
        <begin position="121"/>
        <end position="132"/>
    </location>
</feature>
<organism evidence="20 21">
    <name type="scientific">Odynerus spinipes</name>
    <dbReference type="NCBI Taxonomy" id="1348599"/>
    <lineage>
        <taxon>Eukaryota</taxon>
        <taxon>Metazoa</taxon>
        <taxon>Ecdysozoa</taxon>
        <taxon>Arthropoda</taxon>
        <taxon>Hexapoda</taxon>
        <taxon>Insecta</taxon>
        <taxon>Pterygota</taxon>
        <taxon>Neoptera</taxon>
        <taxon>Endopterygota</taxon>
        <taxon>Hymenoptera</taxon>
        <taxon>Apocrita</taxon>
        <taxon>Aculeata</taxon>
        <taxon>Vespoidea</taxon>
        <taxon>Vespidae</taxon>
        <taxon>Eumeninae</taxon>
        <taxon>Odynerus</taxon>
    </lineage>
</organism>
<dbReference type="InterPro" id="IPR054722">
    <property type="entry name" value="PolX-like_BBD"/>
</dbReference>
<evidence type="ECO:0000256" key="15">
    <source>
        <dbReference type="ARBA" id="ARBA00023268"/>
    </source>
</evidence>
<keyword evidence="9" id="KW-0067">ATP-binding</keyword>
<dbReference type="EMBL" id="JAIFRP010000856">
    <property type="protein sequence ID" value="KAK2577906.1"/>
    <property type="molecule type" value="Genomic_DNA"/>
</dbReference>
<protein>
    <recommendedName>
        <fullName evidence="22">Reverse transcriptase Ty1/copia-type domain-containing protein</fullName>
    </recommendedName>
</protein>
<evidence type="ECO:0000256" key="6">
    <source>
        <dbReference type="ARBA" id="ARBA00022750"/>
    </source>
</evidence>
<feature type="domain" description="Retrovirus-related Pol polyprotein from transposon TNT 1-94-like beta-barrel" evidence="18">
    <location>
        <begin position="148"/>
        <end position="192"/>
    </location>
</feature>
<keyword evidence="11" id="KW-0229">DNA integration</keyword>
<evidence type="ECO:0000256" key="11">
    <source>
        <dbReference type="ARBA" id="ARBA00022908"/>
    </source>
</evidence>
<dbReference type="InterPro" id="IPR043502">
    <property type="entry name" value="DNA/RNA_pol_sf"/>
</dbReference>
<keyword evidence="5" id="KW-0547">Nucleotide-binding</keyword>
<dbReference type="Pfam" id="PF22936">
    <property type="entry name" value="Pol_BBD"/>
    <property type="match status" value="1"/>
</dbReference>
<dbReference type="GO" id="GO:0006310">
    <property type="term" value="P:DNA recombination"/>
    <property type="evidence" value="ECO:0007669"/>
    <property type="project" value="UniProtKB-KW"/>
</dbReference>
<dbReference type="GO" id="GO:0004190">
    <property type="term" value="F:aspartic-type endopeptidase activity"/>
    <property type="evidence" value="ECO:0007669"/>
    <property type="project" value="UniProtKB-KW"/>
</dbReference>
<evidence type="ECO:0000313" key="21">
    <source>
        <dbReference type="Proteomes" id="UP001258017"/>
    </source>
</evidence>
<keyword evidence="3" id="KW-0540">Nuclease</keyword>
<evidence type="ECO:0000256" key="13">
    <source>
        <dbReference type="ARBA" id="ARBA00022932"/>
    </source>
</evidence>
<evidence type="ECO:0000256" key="10">
    <source>
        <dbReference type="ARBA" id="ARBA00022842"/>
    </source>
</evidence>
<evidence type="ECO:0000259" key="18">
    <source>
        <dbReference type="Pfam" id="PF22936"/>
    </source>
</evidence>
<evidence type="ECO:0000256" key="7">
    <source>
        <dbReference type="ARBA" id="ARBA00022759"/>
    </source>
</evidence>
<sequence length="533" mass="61451">MEGTNLKIEKLRDKDNWHQWRFIVRTLLENEDDLMEVCEGRLVKPADDAQDRVVKLQKFEKANKAARKLLVTTVEEKLLDLLLNCSTAMDMWKKLNSVYDMKSDESLSNCPKKDGRLGAQHSGNSTQCSGQSRQAFVGERGSADEECWLIDSGASDHMTHQKKWFYEFEEFESPVKIKVGNEEEICAYGKGPSKQTSKTPYELWYNKKSSIDNLKIFGTEYFIHIPGEKRRKFDRKAIKGYLAGYIENSKGYRIYVPRRRDIVLSRDVLFKKEKLAASEAIIEINNIPSSEKIDELLNDKDEESFTSATGDTKVEEMSDNKETNAGSSGVDEINSNVRQLRDRRTIRPTDFCGCPLTYFAEALPANYKEAIQSKESTNWKAAMNDEIKSLHENQTWVLVEKPYNQKVIDNRWVYTTKLNSDGTKRYKARLVVKGYTQTEGLDYKETFSPVVRFDTIRTLLSVAAREALRLTQFDIKTAFLYGILDENIYMKQPEGYNDGTARICKLHKSLYGLKQAPRCWTEHFTDFVKSFGF</sequence>
<feature type="region of interest" description="Disordered" evidence="16">
    <location>
        <begin position="301"/>
        <end position="336"/>
    </location>
</feature>
<dbReference type="PANTHER" id="PTHR42648:SF11">
    <property type="entry name" value="TRANSPOSON TY4-P GAG-POL POLYPROTEIN"/>
    <property type="match status" value="1"/>
</dbReference>
<keyword evidence="6" id="KW-0064">Aspartyl protease</keyword>
<feature type="domain" description="Reverse transcriptase Ty1/copia-type" evidence="17">
    <location>
        <begin position="393"/>
        <end position="533"/>
    </location>
</feature>
<evidence type="ECO:0008006" key="22">
    <source>
        <dbReference type="Google" id="ProtNLM"/>
    </source>
</evidence>
<evidence type="ECO:0000256" key="9">
    <source>
        <dbReference type="ARBA" id="ARBA00022840"/>
    </source>
</evidence>
<keyword evidence="7" id="KW-0255">Endonuclease</keyword>
<evidence type="ECO:0000256" key="16">
    <source>
        <dbReference type="SAM" id="MobiDB-lite"/>
    </source>
</evidence>
<evidence type="ECO:0000259" key="17">
    <source>
        <dbReference type="Pfam" id="PF07727"/>
    </source>
</evidence>
<feature type="region of interest" description="Disordered" evidence="16">
    <location>
        <begin position="110"/>
        <end position="132"/>
    </location>
</feature>
<dbReference type="Pfam" id="PF25597">
    <property type="entry name" value="SH3_retrovirus"/>
    <property type="match status" value="1"/>
</dbReference>
<evidence type="ECO:0000256" key="2">
    <source>
        <dbReference type="ARBA" id="ARBA00022670"/>
    </source>
</evidence>
<keyword evidence="4" id="KW-0479">Metal-binding</keyword>
<feature type="compositionally biased region" description="Polar residues" evidence="16">
    <location>
        <begin position="323"/>
        <end position="336"/>
    </location>
</feature>
<evidence type="ECO:0000256" key="5">
    <source>
        <dbReference type="ARBA" id="ARBA00022741"/>
    </source>
</evidence>
<keyword evidence="10" id="KW-0460">Magnesium</keyword>
<evidence type="ECO:0000256" key="14">
    <source>
        <dbReference type="ARBA" id="ARBA00023172"/>
    </source>
</evidence>
<evidence type="ECO:0000259" key="19">
    <source>
        <dbReference type="Pfam" id="PF25597"/>
    </source>
</evidence>
<comment type="function">
    <text evidence="1">The aspartyl protease (PR) mediates the proteolytic cleavages of the Gag and Gag-Pol polyproteins after assembly of the VLP.</text>
</comment>
<keyword evidence="15" id="KW-0511">Multifunctional enzyme</keyword>
<evidence type="ECO:0000256" key="3">
    <source>
        <dbReference type="ARBA" id="ARBA00022722"/>
    </source>
</evidence>
<proteinExistence type="predicted"/>
<dbReference type="Proteomes" id="UP001258017">
    <property type="component" value="Unassembled WGS sequence"/>
</dbReference>
<dbReference type="GO" id="GO:0004519">
    <property type="term" value="F:endonuclease activity"/>
    <property type="evidence" value="ECO:0007669"/>
    <property type="project" value="UniProtKB-KW"/>
</dbReference>
<evidence type="ECO:0000313" key="20">
    <source>
        <dbReference type="EMBL" id="KAK2577906.1"/>
    </source>
</evidence>
<keyword evidence="21" id="KW-1185">Reference proteome</keyword>
<evidence type="ECO:0000256" key="12">
    <source>
        <dbReference type="ARBA" id="ARBA00022918"/>
    </source>
</evidence>
<dbReference type="GO" id="GO:0006508">
    <property type="term" value="P:proteolysis"/>
    <property type="evidence" value="ECO:0007669"/>
    <property type="project" value="UniProtKB-KW"/>
</dbReference>
<dbReference type="SUPFAM" id="SSF56672">
    <property type="entry name" value="DNA/RNA polymerases"/>
    <property type="match status" value="1"/>
</dbReference>
<keyword evidence="14" id="KW-0233">DNA recombination</keyword>
<keyword evidence="8" id="KW-0378">Hydrolase</keyword>
<name>A0AAD9VKB0_9HYME</name>
<dbReference type="Pfam" id="PF14223">
    <property type="entry name" value="Retrotran_gag_2"/>
    <property type="match status" value="1"/>
</dbReference>
<feature type="domain" description="Retroviral polymerase SH3-like" evidence="19">
    <location>
        <begin position="221"/>
        <end position="274"/>
    </location>
</feature>
<evidence type="ECO:0000256" key="1">
    <source>
        <dbReference type="ARBA" id="ARBA00002180"/>
    </source>
</evidence>
<evidence type="ECO:0000256" key="4">
    <source>
        <dbReference type="ARBA" id="ARBA00022723"/>
    </source>
</evidence>
<dbReference type="InterPro" id="IPR057670">
    <property type="entry name" value="SH3_retrovirus"/>
</dbReference>
<dbReference type="GO" id="GO:0015074">
    <property type="term" value="P:DNA integration"/>
    <property type="evidence" value="ECO:0007669"/>
    <property type="project" value="UniProtKB-KW"/>
</dbReference>
<keyword evidence="13" id="KW-0548">Nucleotidyltransferase</keyword>
<keyword evidence="13" id="KW-0239">DNA-directed DNA polymerase</keyword>
<dbReference type="GO" id="GO:0003964">
    <property type="term" value="F:RNA-directed DNA polymerase activity"/>
    <property type="evidence" value="ECO:0007669"/>
    <property type="project" value="UniProtKB-KW"/>
</dbReference>
<comment type="caution">
    <text evidence="20">The sequence shown here is derived from an EMBL/GenBank/DDBJ whole genome shotgun (WGS) entry which is preliminary data.</text>
</comment>
<keyword evidence="2" id="KW-0645">Protease</keyword>
<feature type="compositionally biased region" description="Basic and acidic residues" evidence="16">
    <location>
        <begin position="312"/>
        <end position="322"/>
    </location>
</feature>
<dbReference type="GO" id="GO:0003887">
    <property type="term" value="F:DNA-directed DNA polymerase activity"/>
    <property type="evidence" value="ECO:0007669"/>
    <property type="project" value="UniProtKB-KW"/>
</dbReference>
<dbReference type="PANTHER" id="PTHR42648">
    <property type="entry name" value="TRANSPOSASE, PUTATIVE-RELATED"/>
    <property type="match status" value="1"/>
</dbReference>
<accession>A0AAD9VKB0</accession>